<dbReference type="PANTHER" id="PTHR12241:SF147">
    <property type="entry name" value="TUBULIN POLYGLUTAMYLASE TTLL7"/>
    <property type="match status" value="1"/>
</dbReference>
<dbReference type="GO" id="GO:0005524">
    <property type="term" value="F:ATP binding"/>
    <property type="evidence" value="ECO:0007669"/>
    <property type="project" value="UniProtKB-KW"/>
</dbReference>
<reference evidence="5 6" key="1">
    <citation type="journal article" date="2013" name="BMC Genomics">
        <title>Reconstruction of the lipid metabolism for the microalga Monoraphidium neglectum from its genome sequence reveals characteristics suitable for biofuel production.</title>
        <authorList>
            <person name="Bogen C."/>
            <person name="Al-Dilaimi A."/>
            <person name="Albersmeier A."/>
            <person name="Wichmann J."/>
            <person name="Grundmann M."/>
            <person name="Rupp O."/>
            <person name="Lauersen K.J."/>
            <person name="Blifernez-Klassen O."/>
            <person name="Kalinowski J."/>
            <person name="Goesmann A."/>
            <person name="Mussgnug J.H."/>
            <person name="Kruse O."/>
        </authorList>
    </citation>
    <scope>NUCLEOTIDE SEQUENCE [LARGE SCALE GENOMIC DNA]</scope>
    <source>
        <strain evidence="5 6">SAG 48.87</strain>
    </source>
</reference>
<gene>
    <name evidence="5" type="ORF">MNEG_3008</name>
</gene>
<organism evidence="5 6">
    <name type="scientific">Monoraphidium neglectum</name>
    <dbReference type="NCBI Taxonomy" id="145388"/>
    <lineage>
        <taxon>Eukaryota</taxon>
        <taxon>Viridiplantae</taxon>
        <taxon>Chlorophyta</taxon>
        <taxon>core chlorophytes</taxon>
        <taxon>Chlorophyceae</taxon>
        <taxon>CS clade</taxon>
        <taxon>Sphaeropleales</taxon>
        <taxon>Selenastraceae</taxon>
        <taxon>Monoraphidium</taxon>
    </lineage>
</organism>
<dbReference type="GO" id="GO:0000226">
    <property type="term" value="P:microtubule cytoskeleton organization"/>
    <property type="evidence" value="ECO:0007669"/>
    <property type="project" value="TreeGrafter"/>
</dbReference>
<evidence type="ECO:0000256" key="4">
    <source>
        <dbReference type="SAM" id="MobiDB-lite"/>
    </source>
</evidence>
<dbReference type="PANTHER" id="PTHR12241">
    <property type="entry name" value="TUBULIN POLYGLUTAMYLASE"/>
    <property type="match status" value="1"/>
</dbReference>
<dbReference type="EC" id="6.3.2.25" evidence="5"/>
<dbReference type="STRING" id="145388.A0A0D2MQL7"/>
<dbReference type="Proteomes" id="UP000054498">
    <property type="component" value="Unassembled WGS sequence"/>
</dbReference>
<keyword evidence="1 5" id="KW-0436">Ligase</keyword>
<dbReference type="GO" id="GO:0070740">
    <property type="term" value="F:tubulin-glutamic acid ligase activity"/>
    <property type="evidence" value="ECO:0007669"/>
    <property type="project" value="TreeGrafter"/>
</dbReference>
<dbReference type="GO" id="GO:0004835">
    <property type="term" value="F:tubulin-tyrosine ligase activity"/>
    <property type="evidence" value="ECO:0007669"/>
    <property type="project" value="UniProtKB-EC"/>
</dbReference>
<dbReference type="RefSeq" id="XP_013903964.1">
    <property type="nucleotide sequence ID" value="XM_014048510.1"/>
</dbReference>
<keyword evidence="2" id="KW-0547">Nucleotide-binding</keyword>
<dbReference type="GO" id="GO:0036064">
    <property type="term" value="C:ciliary basal body"/>
    <property type="evidence" value="ECO:0007669"/>
    <property type="project" value="TreeGrafter"/>
</dbReference>
<evidence type="ECO:0000313" key="6">
    <source>
        <dbReference type="Proteomes" id="UP000054498"/>
    </source>
</evidence>
<dbReference type="PROSITE" id="PS51221">
    <property type="entry name" value="TTL"/>
    <property type="match status" value="1"/>
</dbReference>
<name>A0A0D2MQL7_9CHLO</name>
<evidence type="ECO:0000313" key="5">
    <source>
        <dbReference type="EMBL" id="KIZ04945.1"/>
    </source>
</evidence>
<sequence>MRRGVYWTDMSVSMERLMRLRPTQVINHFGGMLQICRKRPMAIHLAAMQRAEPAAYAFFPVTFSVPGDEAALLADAARRGRRQAYIIKPDAGCQGKGIRLAQGGAGGSRVAAALAALPPGCAAVAQHYLARPLLIGGLKFDLRVYALVSSVDPLRVFVYREGLARFCTTPYARPAADNLGRLTAHLTNYAVNKKSGAFLAPSTSDAPTGGSSGSISSSGGSGGEEQAAGAQGAEVLSHKWSFAQLRRRLESEGHAWEPLWRAIEGLVAKSLISVAPLLQGSYKAAFPGTYSDTADGSGPSGRETAGDASAVAGSRSRCFEVLGFDVLLDEGLSPWLVEVNHSPSFGTDSPLDR</sequence>
<dbReference type="OrthoDB" id="202825at2759"/>
<dbReference type="InterPro" id="IPR004344">
    <property type="entry name" value="TTL/TTLL_fam"/>
</dbReference>
<evidence type="ECO:0000256" key="3">
    <source>
        <dbReference type="ARBA" id="ARBA00022840"/>
    </source>
</evidence>
<dbReference type="GeneID" id="25735886"/>
<dbReference type="Pfam" id="PF03133">
    <property type="entry name" value="TTL"/>
    <property type="match status" value="2"/>
</dbReference>
<proteinExistence type="predicted"/>
<dbReference type="KEGG" id="mng:MNEG_3008"/>
<evidence type="ECO:0000256" key="1">
    <source>
        <dbReference type="ARBA" id="ARBA00022598"/>
    </source>
</evidence>
<dbReference type="EMBL" id="KK100582">
    <property type="protein sequence ID" value="KIZ04945.1"/>
    <property type="molecule type" value="Genomic_DNA"/>
</dbReference>
<dbReference type="SUPFAM" id="SSF56059">
    <property type="entry name" value="Glutathione synthetase ATP-binding domain-like"/>
    <property type="match status" value="1"/>
</dbReference>
<feature type="compositionally biased region" description="Low complexity" evidence="4">
    <location>
        <begin position="213"/>
        <end position="228"/>
    </location>
</feature>
<keyword evidence="3" id="KW-0067">ATP-binding</keyword>
<accession>A0A0D2MQL7</accession>
<evidence type="ECO:0000256" key="2">
    <source>
        <dbReference type="ARBA" id="ARBA00022741"/>
    </source>
</evidence>
<protein>
    <submittedName>
        <fullName evidence="5">Tubulin tyrosine ligase-like family, member 6</fullName>
        <ecNumber evidence="5">6.3.2.25</ecNumber>
    </submittedName>
</protein>
<dbReference type="AlphaFoldDB" id="A0A0D2MQL7"/>
<dbReference type="GO" id="GO:0015631">
    <property type="term" value="F:tubulin binding"/>
    <property type="evidence" value="ECO:0007669"/>
    <property type="project" value="TreeGrafter"/>
</dbReference>
<keyword evidence="6" id="KW-1185">Reference proteome</keyword>
<feature type="region of interest" description="Disordered" evidence="4">
    <location>
        <begin position="201"/>
        <end position="228"/>
    </location>
</feature>
<dbReference type="Gene3D" id="3.30.470.20">
    <property type="entry name" value="ATP-grasp fold, B domain"/>
    <property type="match status" value="1"/>
</dbReference>